<dbReference type="AlphaFoldDB" id="A0A495JLG0"/>
<keyword evidence="1" id="KW-1133">Transmembrane helix</keyword>
<name>A0A495JLG0_9ACTN</name>
<evidence type="ECO:0000256" key="2">
    <source>
        <dbReference type="SAM" id="SignalP"/>
    </source>
</evidence>
<evidence type="ECO:0000313" key="3">
    <source>
        <dbReference type="EMBL" id="RKR89681.1"/>
    </source>
</evidence>
<dbReference type="EMBL" id="RBKT01000001">
    <property type="protein sequence ID" value="RKR89681.1"/>
    <property type="molecule type" value="Genomic_DNA"/>
</dbReference>
<keyword evidence="1" id="KW-0472">Membrane</keyword>
<comment type="caution">
    <text evidence="3">The sequence shown here is derived from an EMBL/GenBank/DDBJ whole genome shotgun (WGS) entry which is preliminary data.</text>
</comment>
<evidence type="ECO:0008006" key="5">
    <source>
        <dbReference type="Google" id="ProtNLM"/>
    </source>
</evidence>
<proteinExistence type="predicted"/>
<evidence type="ECO:0000313" key="4">
    <source>
        <dbReference type="Proteomes" id="UP000277671"/>
    </source>
</evidence>
<feature type="chain" id="PRO_5038378016" description="LPXTG-motif cell wall-anchored protein" evidence="2">
    <location>
        <begin position="31"/>
        <end position="524"/>
    </location>
</feature>
<accession>A0A495JLG0</accession>
<protein>
    <recommendedName>
        <fullName evidence="5">LPXTG-motif cell wall-anchored protein</fullName>
    </recommendedName>
</protein>
<evidence type="ECO:0000256" key="1">
    <source>
        <dbReference type="SAM" id="Phobius"/>
    </source>
</evidence>
<feature type="signal peptide" evidence="2">
    <location>
        <begin position="1"/>
        <end position="30"/>
    </location>
</feature>
<keyword evidence="1" id="KW-0812">Transmembrane</keyword>
<keyword evidence="4" id="KW-1185">Reference proteome</keyword>
<reference evidence="3 4" key="1">
    <citation type="submission" date="2018-10" db="EMBL/GenBank/DDBJ databases">
        <title>Sequencing the genomes of 1000 actinobacteria strains.</title>
        <authorList>
            <person name="Klenk H.-P."/>
        </authorList>
    </citation>
    <scope>NUCLEOTIDE SEQUENCE [LARGE SCALE GENOMIC DNA]</scope>
    <source>
        <strain evidence="3 4">DSM 45175</strain>
    </source>
</reference>
<sequence length="524" mass="52023">MRPFMTLSRIGLATAVTGLAVVGAVAPAAAREAAPAHTWVSPSLPPLTNVSTDATKPKTIKVGVFNQTSLAARDITIKIDASRLPARIAAVLPGPDQGCAASGAVATCQLSELAGDATHVYTMGVGPSGVESGEWGGNISVTSRASNSPGEQSTEGLVQLTGPGIDLVIGGIDDLAVAPGASTDVPIALRNEGNVTADGVAVVLHAYDHNLELPNTYSNCSDDPDFLEVVCFFDQPVGADETFVVDPATPLKLKVSDTAPGPYSYGAGAVVVPLNDEALAQKAGAAKSAGGKKLRLIPAGNPAARGVADDLNSDDNVAEFKVKVPSHAADSAAVGTGVDGVTGSSLTVKVGIRNDGPADTLGPDDNWGSSALISLPAGLAVRKVDSRCVPVIDGKPDWEQGSRVDGLVYHCRPLESVAVGTTDLFSFTVEITGPAGAAGSIVVDGGVQDANAANNTAAITLTTGDGGSGDGGSGDGDGGAGAGGGLPVTGASAGAIAVGGILLLGAGVTALVVARRRRIVTVVD</sequence>
<dbReference type="Proteomes" id="UP000277671">
    <property type="component" value="Unassembled WGS sequence"/>
</dbReference>
<gene>
    <name evidence="3" type="ORF">BDK92_4037</name>
</gene>
<keyword evidence="2" id="KW-0732">Signal</keyword>
<feature type="transmembrane region" description="Helical" evidence="1">
    <location>
        <begin position="493"/>
        <end position="514"/>
    </location>
</feature>
<organism evidence="3 4">
    <name type="scientific">Micromonospora pisi</name>
    <dbReference type="NCBI Taxonomy" id="589240"/>
    <lineage>
        <taxon>Bacteria</taxon>
        <taxon>Bacillati</taxon>
        <taxon>Actinomycetota</taxon>
        <taxon>Actinomycetes</taxon>
        <taxon>Micromonosporales</taxon>
        <taxon>Micromonosporaceae</taxon>
        <taxon>Micromonospora</taxon>
    </lineage>
</organism>